<comment type="caution">
    <text evidence="1">The sequence shown here is derived from an EMBL/GenBank/DDBJ whole genome shotgun (WGS) entry which is preliminary data.</text>
</comment>
<sequence length="149" mass="17763">MKKIILFLIPLLIFNACSRNNNDTEEHELETAIKTNDLIEHLREKRIAKFCKFTLPPDNITLKAEPGDVYIQAKDDIIELKLYEVTYKGKIKEAYEDSSFYFVDQKTKQKIMIFDSFSKDKRWIAVYDIEKIKTKEREYGYFYGLTIHF</sequence>
<evidence type="ECO:0000313" key="1">
    <source>
        <dbReference type="EMBL" id="NAW50396.1"/>
    </source>
</evidence>
<accession>A0A845PU09</accession>
<proteinExistence type="predicted"/>
<keyword evidence="2" id="KW-1185">Reference proteome</keyword>
<gene>
    <name evidence="1" type="ORF">GNY06_02975</name>
</gene>
<evidence type="ECO:0000313" key="2">
    <source>
        <dbReference type="Proteomes" id="UP000553459"/>
    </source>
</evidence>
<name>A0A845PU09_9FLAO</name>
<dbReference type="Proteomes" id="UP000553459">
    <property type="component" value="Unassembled WGS sequence"/>
</dbReference>
<dbReference type="RefSeq" id="WP_166518744.1">
    <property type="nucleotide sequence ID" value="NZ_JAAABJ010000290.1"/>
</dbReference>
<reference evidence="1 2" key="1">
    <citation type="submission" date="2019-11" db="EMBL/GenBank/DDBJ databases">
        <title>Characterization of Elizabethkingia argenteiflava sp. nov., isolated from inner surface of Soybean Pods.</title>
        <authorList>
            <person name="Mo S."/>
        </authorList>
    </citation>
    <scope>NUCLEOTIDE SEQUENCE [LARGE SCALE GENOMIC DNA]</scope>
    <source>
        <strain evidence="1 2">YB22</strain>
    </source>
</reference>
<organism evidence="1 2">
    <name type="scientific">Elizabethkingia argenteiflava</name>
    <dbReference type="NCBI Taxonomy" id="2681556"/>
    <lineage>
        <taxon>Bacteria</taxon>
        <taxon>Pseudomonadati</taxon>
        <taxon>Bacteroidota</taxon>
        <taxon>Flavobacteriia</taxon>
        <taxon>Flavobacteriales</taxon>
        <taxon>Weeksellaceae</taxon>
        <taxon>Elizabethkingia</taxon>
    </lineage>
</organism>
<protein>
    <submittedName>
        <fullName evidence="1">Uncharacterized protein</fullName>
    </submittedName>
</protein>
<dbReference type="EMBL" id="JAAABJ010000290">
    <property type="protein sequence ID" value="NAW50396.1"/>
    <property type="molecule type" value="Genomic_DNA"/>
</dbReference>
<dbReference type="AlphaFoldDB" id="A0A845PU09"/>